<evidence type="ECO:0008006" key="3">
    <source>
        <dbReference type="Google" id="ProtNLM"/>
    </source>
</evidence>
<evidence type="ECO:0000313" key="2">
    <source>
        <dbReference type="Proteomes" id="UP000825123"/>
    </source>
</evidence>
<protein>
    <recommendedName>
        <fullName evidence="3">DUF2299 domain-containing protein</fullName>
    </recommendedName>
</protein>
<dbReference type="EMBL" id="AP024597">
    <property type="protein sequence ID" value="BCU71435.1"/>
    <property type="molecule type" value="Genomic_DNA"/>
</dbReference>
<organism evidence="1 2">
    <name type="scientific">Stygiolobus caldivivus</name>
    <dbReference type="NCBI Taxonomy" id="2824673"/>
    <lineage>
        <taxon>Archaea</taxon>
        <taxon>Thermoproteota</taxon>
        <taxon>Thermoprotei</taxon>
        <taxon>Sulfolobales</taxon>
        <taxon>Sulfolobaceae</taxon>
        <taxon>Stygiolobus</taxon>
    </lineage>
</organism>
<evidence type="ECO:0000313" key="1">
    <source>
        <dbReference type="EMBL" id="BCU71435.1"/>
    </source>
</evidence>
<reference evidence="1 2" key="1">
    <citation type="submission" date="2021-04" db="EMBL/GenBank/DDBJ databases">
        <title>Complete genome sequence of Stygiolobus sp. KN-1.</title>
        <authorList>
            <person name="Nakamura K."/>
            <person name="Sakai H."/>
            <person name="Kurosawa N."/>
        </authorList>
    </citation>
    <scope>NUCLEOTIDE SEQUENCE [LARGE SCALE GENOMIC DNA]</scope>
    <source>
        <strain evidence="1 2">KN-1</strain>
    </source>
</reference>
<dbReference type="KEGG" id="csty:KN1_27320"/>
<sequence length="159" mass="17974">MNDKELETIIKELGLSITIPPQAKEAFHIVTAPPQGFPSIDIIRPNDSSKFYLISMGILIHPNHKSAINELKKDEKRKFFQELTEDLLKMGVDFAFLPPGSETPDVIQVLRLVFMESLTPNEFLNTYYLVRNAGMLVIAKINNKFGNILGDTKGLPRYV</sequence>
<dbReference type="Proteomes" id="UP000825123">
    <property type="component" value="Chromosome"/>
</dbReference>
<keyword evidence="2" id="KW-1185">Reference proteome</keyword>
<proteinExistence type="predicted"/>
<dbReference type="Gene3D" id="3.30.1460.10">
    <property type="match status" value="1"/>
</dbReference>
<dbReference type="Pfam" id="PF10061">
    <property type="entry name" value="DUF2299"/>
    <property type="match status" value="1"/>
</dbReference>
<accession>A0A8D5U9B5</accession>
<dbReference type="CDD" id="cd17510">
    <property type="entry name" value="T3SC_YbjN-like_2"/>
    <property type="match status" value="1"/>
</dbReference>
<gene>
    <name evidence="1" type="ORF">KN1_27320</name>
</gene>
<name>A0A8D5U9B5_9CREN</name>
<dbReference type="InterPro" id="IPR018747">
    <property type="entry name" value="DUF2299"/>
</dbReference>
<dbReference type="AlphaFoldDB" id="A0A8D5U9B5"/>